<feature type="domain" description="P/Homo B" evidence="15">
    <location>
        <begin position="670"/>
        <end position="801"/>
    </location>
</feature>
<keyword evidence="3" id="KW-0165">Cleavage on pair of basic residues</keyword>
<evidence type="ECO:0000256" key="6">
    <source>
        <dbReference type="ARBA" id="ARBA00022825"/>
    </source>
</evidence>
<dbReference type="InterPro" id="IPR036852">
    <property type="entry name" value="Peptidase_S8/S53_dom_sf"/>
</dbReference>
<evidence type="ECO:0000256" key="2">
    <source>
        <dbReference type="ARBA" id="ARBA00022670"/>
    </source>
</evidence>
<dbReference type="CDD" id="cd04059">
    <property type="entry name" value="Peptidases_S8_Protein_convertases_Kexins_Furin-like"/>
    <property type="match status" value="1"/>
</dbReference>
<dbReference type="InterPro" id="IPR015500">
    <property type="entry name" value="Peptidase_S8_subtilisin-rel"/>
</dbReference>
<dbReference type="PRINTS" id="PR00723">
    <property type="entry name" value="SUBTILISIN"/>
</dbReference>
<keyword evidence="17" id="KW-1185">Reference proteome</keyword>
<dbReference type="InterPro" id="IPR000209">
    <property type="entry name" value="Peptidase_S8/S53_dom"/>
</dbReference>
<dbReference type="InterPro" id="IPR032815">
    <property type="entry name" value="S8_pro-domain"/>
</dbReference>
<feature type="signal peptide" evidence="14">
    <location>
        <begin position="1"/>
        <end position="17"/>
    </location>
</feature>
<dbReference type="SUPFAM" id="SSF54897">
    <property type="entry name" value="Protease propeptides/inhibitors"/>
    <property type="match status" value="1"/>
</dbReference>
<evidence type="ECO:0000256" key="3">
    <source>
        <dbReference type="ARBA" id="ARBA00022685"/>
    </source>
</evidence>
<dbReference type="PROSITE" id="PS51829">
    <property type="entry name" value="P_HOMO_B"/>
    <property type="match status" value="1"/>
</dbReference>
<feature type="active site" description="Charge relay system" evidence="11 12">
    <location>
        <position position="362"/>
    </location>
</feature>
<evidence type="ECO:0000256" key="7">
    <source>
        <dbReference type="ARBA" id="ARBA00022837"/>
    </source>
</evidence>
<evidence type="ECO:0000256" key="11">
    <source>
        <dbReference type="PIRSR" id="PIRSR615500-1"/>
    </source>
</evidence>
<reference evidence="16 17" key="1">
    <citation type="submission" date="2023-11" db="EMBL/GenBank/DDBJ databases">
        <title>Halocaridina rubra genome assembly.</title>
        <authorList>
            <person name="Smith C."/>
        </authorList>
    </citation>
    <scope>NUCLEOTIDE SEQUENCE [LARGE SCALE GENOMIC DNA]</scope>
    <source>
        <strain evidence="16">EP-1</strain>
        <tissue evidence="16">Whole</tissue>
    </source>
</reference>
<feature type="active site" description="Charge relay system" evidence="11 12">
    <location>
        <position position="593"/>
    </location>
</feature>
<gene>
    <name evidence="16" type="ORF">SK128_015082</name>
</gene>
<dbReference type="Pfam" id="PF16470">
    <property type="entry name" value="S8_pro-domain"/>
    <property type="match status" value="1"/>
</dbReference>
<dbReference type="Pfam" id="PF00082">
    <property type="entry name" value="Peptidase_S8"/>
    <property type="match status" value="1"/>
</dbReference>
<proteinExistence type="inferred from homology"/>
<organism evidence="16 17">
    <name type="scientific">Halocaridina rubra</name>
    <name type="common">Hawaiian red shrimp</name>
    <dbReference type="NCBI Taxonomy" id="373956"/>
    <lineage>
        <taxon>Eukaryota</taxon>
        <taxon>Metazoa</taxon>
        <taxon>Ecdysozoa</taxon>
        <taxon>Arthropoda</taxon>
        <taxon>Crustacea</taxon>
        <taxon>Multicrustacea</taxon>
        <taxon>Malacostraca</taxon>
        <taxon>Eumalacostraca</taxon>
        <taxon>Eucarida</taxon>
        <taxon>Decapoda</taxon>
        <taxon>Pleocyemata</taxon>
        <taxon>Caridea</taxon>
        <taxon>Atyoidea</taxon>
        <taxon>Atyidae</taxon>
        <taxon>Halocaridina</taxon>
    </lineage>
</organism>
<feature type="compositionally biased region" description="Polar residues" evidence="13">
    <location>
        <begin position="219"/>
        <end position="230"/>
    </location>
</feature>
<feature type="region of interest" description="Disordered" evidence="13">
    <location>
        <begin position="208"/>
        <end position="232"/>
    </location>
</feature>
<dbReference type="Proteomes" id="UP001381693">
    <property type="component" value="Unassembled WGS sequence"/>
</dbReference>
<evidence type="ECO:0000256" key="12">
    <source>
        <dbReference type="PROSITE-ProRule" id="PRU01240"/>
    </source>
</evidence>
<dbReference type="InterPro" id="IPR002884">
    <property type="entry name" value="P_dom"/>
</dbReference>
<keyword evidence="5 12" id="KW-0378">Hydrolase</keyword>
<comment type="caution">
    <text evidence="16">The sequence shown here is derived from an EMBL/GenBank/DDBJ whole genome shotgun (WGS) entry which is preliminary data.</text>
</comment>
<sequence length="801" mass="88991">MLVLGISLLGLLNHAVTHRLHVDPYLEPNIHTSPHEDDFTPLYKVTDDEEVSDDLAIQVEGGTQEAIQLAHKYGLHYLDQVFENPAIYHLHKVPQNNAEDRPRRDTSGEVALLTALSHEPKVRWVKQQIAYKRVTRRFPTYKNSYRKSQEAHIQIPGDVMKSKMSLKRVLFRHSDPVSQTKTTPNKGRNESFLKYTKAITDSIGARDNQRMHKPKTLKDQNWQSPMQENSKGGLARVPLTRNIGYSIDQAKENVRLHSQETLQDQSYGKIYIPRDRQLKIDIEMLPESNSIDTGPVYNTIEDFDEWLDHLKNTEMNFNDPLYLDQWYLHNTGQLGHLGYDLNVTWAWLKGYTGQGIVTSVLDDGIQTTNPDISNNYLPSISYSLIRDGRSRSDPSPRLDPKFTNSHGTYCAAIIAAVHNNNFCGVGVAYNAQVGGVRIVDGKVTDIQEATALSRHIDRVDVFSASWGPTDDGTKVEGPDALAQHAFIEGVTKGRNGKGVIYAWASGNGGIAGDNCNLDGYASSIYTLSVSALTDAGTSTFYEEPCASTIAGIYIGGYHSIQTAKKSVKKNFMELLVVVPELDGHCSKNFQGTSAAAPLMAGIVALVLEANGNLTWRDVQYIVADTSSPTPQALMEPGWHTNGIGKRFHLKQGFGAVNAGKMVEAAAAWENVPTQKIVVLPMFNGYRDFRPDQWLNITRDLDTTEIPLSESMRTVEHVVANITISHPERKLLTIFIVSPSGTTSQVLTHRNDDNSTAGFKSWGFMSVHFWGENPIGTWTVALKSDSGKNGYLMTIETTIYGS</sequence>
<comment type="similarity">
    <text evidence="1">Belongs to the peptidase S8 family. Furin subfamily.</text>
</comment>
<evidence type="ECO:0000256" key="4">
    <source>
        <dbReference type="ARBA" id="ARBA00022729"/>
    </source>
</evidence>
<feature type="active site" description="Charge relay system" evidence="11 12">
    <location>
        <position position="406"/>
    </location>
</feature>
<accession>A0AAN9A670</accession>
<dbReference type="InterPro" id="IPR034182">
    <property type="entry name" value="Kexin/furin"/>
</dbReference>
<keyword evidence="7" id="KW-0106">Calcium</keyword>
<dbReference type="FunFam" id="3.40.50.200:FF:000021">
    <property type="entry name" value="Proprotein convertase subtilisin/kexin type 5a"/>
    <property type="match status" value="1"/>
</dbReference>
<keyword evidence="10" id="KW-0325">Glycoprotein</keyword>
<dbReference type="Pfam" id="PF01483">
    <property type="entry name" value="P_proprotein"/>
    <property type="match status" value="1"/>
</dbReference>
<dbReference type="Gene3D" id="2.60.120.260">
    <property type="entry name" value="Galactose-binding domain-like"/>
    <property type="match status" value="1"/>
</dbReference>
<dbReference type="GO" id="GO:0016485">
    <property type="term" value="P:protein processing"/>
    <property type="evidence" value="ECO:0007669"/>
    <property type="project" value="TreeGrafter"/>
</dbReference>
<evidence type="ECO:0000256" key="13">
    <source>
        <dbReference type="SAM" id="MobiDB-lite"/>
    </source>
</evidence>
<dbReference type="GO" id="GO:0004252">
    <property type="term" value="F:serine-type endopeptidase activity"/>
    <property type="evidence" value="ECO:0007669"/>
    <property type="project" value="UniProtKB-UniRule"/>
</dbReference>
<dbReference type="InterPro" id="IPR008979">
    <property type="entry name" value="Galactose-bd-like_sf"/>
</dbReference>
<dbReference type="SUPFAM" id="SSF52743">
    <property type="entry name" value="Subtilisin-like"/>
    <property type="match status" value="1"/>
</dbReference>
<evidence type="ECO:0000256" key="10">
    <source>
        <dbReference type="ARBA" id="ARBA00023180"/>
    </source>
</evidence>
<dbReference type="InterPro" id="IPR038466">
    <property type="entry name" value="S8_pro-domain_sf"/>
</dbReference>
<feature type="chain" id="PRO_5042930710" description="P/Homo B domain-containing protein" evidence="14">
    <location>
        <begin position="18"/>
        <end position="801"/>
    </location>
</feature>
<evidence type="ECO:0000256" key="14">
    <source>
        <dbReference type="SAM" id="SignalP"/>
    </source>
</evidence>
<dbReference type="Gene3D" id="3.40.50.200">
    <property type="entry name" value="Peptidase S8/S53 domain"/>
    <property type="match status" value="1"/>
</dbReference>
<dbReference type="InterPro" id="IPR023828">
    <property type="entry name" value="Peptidase_S8_Ser-AS"/>
</dbReference>
<dbReference type="PROSITE" id="PS00138">
    <property type="entry name" value="SUBTILASE_SER"/>
    <property type="match status" value="1"/>
</dbReference>
<evidence type="ECO:0000259" key="15">
    <source>
        <dbReference type="PROSITE" id="PS51829"/>
    </source>
</evidence>
<dbReference type="InterPro" id="IPR023827">
    <property type="entry name" value="Peptidase_S8_Asp-AS"/>
</dbReference>
<dbReference type="PANTHER" id="PTHR42884:SF14">
    <property type="entry name" value="NEUROENDOCRINE CONVERTASE 1"/>
    <property type="match status" value="1"/>
</dbReference>
<protein>
    <recommendedName>
        <fullName evidence="15">P/Homo B domain-containing protein</fullName>
    </recommendedName>
</protein>
<evidence type="ECO:0000256" key="9">
    <source>
        <dbReference type="ARBA" id="ARBA00023157"/>
    </source>
</evidence>
<keyword evidence="4 14" id="KW-0732">Signal</keyword>
<name>A0AAN9A670_HALRR</name>
<keyword evidence="8" id="KW-0865">Zymogen</keyword>
<dbReference type="Gene3D" id="3.30.70.850">
    <property type="entry name" value="Peptidase S8, pro-domain"/>
    <property type="match status" value="1"/>
</dbReference>
<dbReference type="PROSITE" id="PS00136">
    <property type="entry name" value="SUBTILASE_ASP"/>
    <property type="match status" value="1"/>
</dbReference>
<evidence type="ECO:0000256" key="8">
    <source>
        <dbReference type="ARBA" id="ARBA00023145"/>
    </source>
</evidence>
<keyword evidence="9" id="KW-1015">Disulfide bond</keyword>
<dbReference type="PROSITE" id="PS51892">
    <property type="entry name" value="SUBTILASE"/>
    <property type="match status" value="1"/>
</dbReference>
<dbReference type="AlphaFoldDB" id="A0AAN9A670"/>
<dbReference type="SUPFAM" id="SSF49785">
    <property type="entry name" value="Galactose-binding domain-like"/>
    <property type="match status" value="1"/>
</dbReference>
<dbReference type="GO" id="GO:0000139">
    <property type="term" value="C:Golgi membrane"/>
    <property type="evidence" value="ECO:0007669"/>
    <property type="project" value="TreeGrafter"/>
</dbReference>
<dbReference type="PANTHER" id="PTHR42884">
    <property type="entry name" value="PROPROTEIN CONVERTASE SUBTILISIN/KEXIN-RELATED"/>
    <property type="match status" value="1"/>
</dbReference>
<evidence type="ECO:0000256" key="5">
    <source>
        <dbReference type="ARBA" id="ARBA00022801"/>
    </source>
</evidence>
<evidence type="ECO:0000256" key="1">
    <source>
        <dbReference type="ARBA" id="ARBA00005325"/>
    </source>
</evidence>
<evidence type="ECO:0000313" key="16">
    <source>
        <dbReference type="EMBL" id="KAK7082116.1"/>
    </source>
</evidence>
<keyword evidence="2 12" id="KW-0645">Protease</keyword>
<dbReference type="GO" id="GO:0005802">
    <property type="term" value="C:trans-Golgi network"/>
    <property type="evidence" value="ECO:0007669"/>
    <property type="project" value="TreeGrafter"/>
</dbReference>
<keyword evidence="6 12" id="KW-0720">Serine protease</keyword>
<evidence type="ECO:0000313" key="17">
    <source>
        <dbReference type="Proteomes" id="UP001381693"/>
    </source>
</evidence>
<dbReference type="EMBL" id="JAXCGZ010004185">
    <property type="protein sequence ID" value="KAK7082116.1"/>
    <property type="molecule type" value="Genomic_DNA"/>
</dbReference>